<evidence type="ECO:0000256" key="19">
    <source>
        <dbReference type="RuleBase" id="RU362060"/>
    </source>
</evidence>
<comment type="cofactor">
    <cofactor evidence="17 19">
        <name>Ca(2+)</name>
        <dbReference type="ChEBI" id="CHEBI:29108"/>
    </cofactor>
    <text evidence="17 19">Binds 2 calcium ions per subunit.</text>
</comment>
<dbReference type="GO" id="GO:0005576">
    <property type="term" value="C:extracellular region"/>
    <property type="evidence" value="ECO:0007669"/>
    <property type="project" value="UniProtKB-SubCell"/>
</dbReference>
<evidence type="ECO:0000256" key="7">
    <source>
        <dbReference type="ARBA" id="ARBA00022617"/>
    </source>
</evidence>
<evidence type="ECO:0000256" key="6">
    <source>
        <dbReference type="ARBA" id="ARBA00022559"/>
    </source>
</evidence>
<dbReference type="Pfam" id="PF00141">
    <property type="entry name" value="peroxidase"/>
    <property type="match status" value="1"/>
</dbReference>
<organism evidence="21 22">
    <name type="scientific">Linum tenue</name>
    <dbReference type="NCBI Taxonomy" id="586396"/>
    <lineage>
        <taxon>Eukaryota</taxon>
        <taxon>Viridiplantae</taxon>
        <taxon>Streptophyta</taxon>
        <taxon>Embryophyta</taxon>
        <taxon>Tracheophyta</taxon>
        <taxon>Spermatophyta</taxon>
        <taxon>Magnoliopsida</taxon>
        <taxon>eudicotyledons</taxon>
        <taxon>Gunneridae</taxon>
        <taxon>Pentapetalae</taxon>
        <taxon>rosids</taxon>
        <taxon>fabids</taxon>
        <taxon>Malpighiales</taxon>
        <taxon>Linaceae</taxon>
        <taxon>Linum</taxon>
    </lineage>
</organism>
<evidence type="ECO:0000256" key="3">
    <source>
        <dbReference type="ARBA" id="ARBA00006873"/>
    </source>
</evidence>
<protein>
    <recommendedName>
        <fullName evidence="4 19">Peroxidase</fullName>
        <ecNumber evidence="4 19">1.11.1.7</ecNumber>
    </recommendedName>
</protein>
<feature type="binding site" evidence="17">
    <location>
        <position position="82"/>
    </location>
    <ligand>
        <name>Ca(2+)</name>
        <dbReference type="ChEBI" id="CHEBI:29108"/>
        <label>1</label>
    </ligand>
</feature>
<feature type="active site" description="Proton acceptor" evidence="15">
    <location>
        <position position="72"/>
    </location>
</feature>
<evidence type="ECO:0000256" key="18">
    <source>
        <dbReference type="PIRSR" id="PIRSR600823-5"/>
    </source>
</evidence>
<evidence type="ECO:0000313" key="22">
    <source>
        <dbReference type="Proteomes" id="UP001154282"/>
    </source>
</evidence>
<evidence type="ECO:0000256" key="4">
    <source>
        <dbReference type="ARBA" id="ARBA00012313"/>
    </source>
</evidence>
<dbReference type="GO" id="GO:0042744">
    <property type="term" value="P:hydrogen peroxide catabolic process"/>
    <property type="evidence" value="ECO:0007669"/>
    <property type="project" value="UniProtKB-KW"/>
</dbReference>
<dbReference type="PRINTS" id="PR00461">
    <property type="entry name" value="PLPEROXIDASE"/>
</dbReference>
<dbReference type="PANTHER" id="PTHR31517">
    <property type="match status" value="1"/>
</dbReference>
<evidence type="ECO:0000256" key="5">
    <source>
        <dbReference type="ARBA" id="ARBA00022525"/>
    </source>
</evidence>
<sequence>MMAKISLVLVLIFFLFFHVALLVPRLVSAADLKVGFYKTTCPLAETIVRHVVEKRHSTDKSITAALLHLQFHDCFVRGCDASILIDSTAQNPSEKAAPPSATVRGYDLIDDIKYALEYVCPAQVSCADILALATRDSVALAGGPTYDLPTGRLDGLVSRADQVILPAPTMSISQAFTGHFHPLGFTLPEMVTLLGAHTVGVAHCFIFQDRISNFSGSGRPDPAMDPALAASLRKTCSASGSPTAFLDQNTSFAVDRSYFRELTRRKGVLRFDQDLANDPSTSSVVYGFARDEASYRKSFAAAMVKMGNLKSGSGGGEVRKNCRVFNKPKSSDVDDGV</sequence>
<evidence type="ECO:0000256" key="10">
    <source>
        <dbReference type="ARBA" id="ARBA00022837"/>
    </source>
</evidence>
<evidence type="ECO:0000256" key="15">
    <source>
        <dbReference type="PIRSR" id="PIRSR600823-1"/>
    </source>
</evidence>
<dbReference type="GO" id="GO:0046872">
    <property type="term" value="F:metal ion binding"/>
    <property type="evidence" value="ECO:0007669"/>
    <property type="project" value="UniProtKB-UniRule"/>
</dbReference>
<feature type="binding site" description="axial binding residue" evidence="17">
    <location>
        <position position="197"/>
    </location>
    <ligand>
        <name>heme b</name>
        <dbReference type="ChEBI" id="CHEBI:60344"/>
    </ligand>
    <ligandPart>
        <name>Fe</name>
        <dbReference type="ChEBI" id="CHEBI:18248"/>
    </ligandPart>
</feature>
<evidence type="ECO:0000256" key="9">
    <source>
        <dbReference type="ARBA" id="ARBA00022729"/>
    </source>
</evidence>
<feature type="binding site" evidence="17">
    <location>
        <position position="73"/>
    </location>
    <ligand>
        <name>Ca(2+)</name>
        <dbReference type="ChEBI" id="CHEBI:29108"/>
        <label>1</label>
    </ligand>
</feature>
<evidence type="ECO:0000256" key="12">
    <source>
        <dbReference type="ARBA" id="ARBA00023004"/>
    </source>
</evidence>
<comment type="similarity">
    <text evidence="19">Belongs to the peroxidase family. Classical plant (class III) peroxidase subfamily.</text>
</comment>
<feature type="disulfide bond" evidence="18">
    <location>
        <begin position="126"/>
        <end position="322"/>
    </location>
</feature>
<dbReference type="InterPro" id="IPR010255">
    <property type="entry name" value="Haem_peroxidase_sf"/>
</dbReference>
<dbReference type="FunFam" id="1.10.520.10:FF:000008">
    <property type="entry name" value="Peroxidase"/>
    <property type="match status" value="1"/>
</dbReference>
<accession>A0AAV0LI55</accession>
<comment type="similarity">
    <text evidence="3">Belongs to the peroxidase family. Ascorbate peroxidase subfamily.</text>
</comment>
<comment type="catalytic activity">
    <reaction evidence="1 19">
        <text>2 a phenolic donor + H2O2 = 2 a phenolic radical donor + 2 H2O</text>
        <dbReference type="Rhea" id="RHEA:56136"/>
        <dbReference type="ChEBI" id="CHEBI:15377"/>
        <dbReference type="ChEBI" id="CHEBI:16240"/>
        <dbReference type="ChEBI" id="CHEBI:139520"/>
        <dbReference type="ChEBI" id="CHEBI:139521"/>
        <dbReference type="EC" id="1.11.1.7"/>
    </reaction>
</comment>
<proteinExistence type="inferred from homology"/>
<feature type="binding site" evidence="17">
    <location>
        <position position="78"/>
    </location>
    <ligand>
        <name>Ca(2+)</name>
        <dbReference type="ChEBI" id="CHEBI:29108"/>
        <label>1</label>
    </ligand>
</feature>
<evidence type="ECO:0000256" key="16">
    <source>
        <dbReference type="PIRSR" id="PIRSR600823-2"/>
    </source>
</evidence>
<keyword evidence="14 19" id="KW-0376">Hydrogen peroxide</keyword>
<comment type="caution">
    <text evidence="21">The sequence shown here is derived from an EMBL/GenBank/DDBJ whole genome shotgun (WGS) entry which is preliminary data.</text>
</comment>
<dbReference type="FunFam" id="1.10.420.10:FF:000007">
    <property type="entry name" value="Peroxidase"/>
    <property type="match status" value="1"/>
</dbReference>
<evidence type="ECO:0000256" key="17">
    <source>
        <dbReference type="PIRSR" id="PIRSR600823-3"/>
    </source>
</evidence>
<keyword evidence="12 17" id="KW-0408">Iron</keyword>
<keyword evidence="6 19" id="KW-0575">Peroxidase</keyword>
<dbReference type="InterPro" id="IPR002016">
    <property type="entry name" value="Haem_peroxidase"/>
</dbReference>
<dbReference type="Proteomes" id="UP001154282">
    <property type="component" value="Unassembled WGS sequence"/>
</dbReference>
<feature type="disulfide bond" evidence="18">
    <location>
        <begin position="204"/>
        <end position="236"/>
    </location>
</feature>
<dbReference type="GO" id="GO:0140825">
    <property type="term" value="F:lactoperoxidase activity"/>
    <property type="evidence" value="ECO:0007669"/>
    <property type="project" value="UniProtKB-EC"/>
</dbReference>
<feature type="binding site" evidence="17">
    <location>
        <position position="250"/>
    </location>
    <ligand>
        <name>Ca(2+)</name>
        <dbReference type="ChEBI" id="CHEBI:29108"/>
        <label>2</label>
    </ligand>
</feature>
<comment type="subcellular location">
    <subcellularLocation>
        <location evidence="19">Secreted</location>
    </subcellularLocation>
</comment>
<evidence type="ECO:0000256" key="2">
    <source>
        <dbReference type="ARBA" id="ARBA00002322"/>
    </source>
</evidence>
<dbReference type="InterPro" id="IPR019793">
    <property type="entry name" value="Peroxidases_heam-ligand_BS"/>
</dbReference>
<dbReference type="EMBL" id="CAMGYJ010000006">
    <property type="protein sequence ID" value="CAI0433275.1"/>
    <property type="molecule type" value="Genomic_DNA"/>
</dbReference>
<keyword evidence="7 19" id="KW-0349">Heme</keyword>
<evidence type="ECO:0000256" key="11">
    <source>
        <dbReference type="ARBA" id="ARBA00023002"/>
    </source>
</evidence>
<evidence type="ECO:0000259" key="20">
    <source>
        <dbReference type="PROSITE" id="PS50873"/>
    </source>
</evidence>
<feature type="disulfide bond" evidence="18">
    <location>
        <begin position="41"/>
        <end position="120"/>
    </location>
</feature>
<evidence type="ECO:0000256" key="14">
    <source>
        <dbReference type="ARBA" id="ARBA00023324"/>
    </source>
</evidence>
<keyword evidence="10 17" id="KW-0106">Calcium</keyword>
<feature type="signal peptide" evidence="19">
    <location>
        <begin position="1"/>
        <end position="29"/>
    </location>
</feature>
<dbReference type="InterPro" id="IPR033905">
    <property type="entry name" value="Secretory_peroxidase"/>
</dbReference>
<dbReference type="Gene3D" id="1.10.520.10">
    <property type="match status" value="1"/>
</dbReference>
<dbReference type="PROSITE" id="PS00435">
    <property type="entry name" value="PEROXIDASE_1"/>
    <property type="match status" value="1"/>
</dbReference>
<keyword evidence="5 19" id="KW-0964">Secreted</keyword>
<dbReference type="Gene3D" id="1.10.420.10">
    <property type="entry name" value="Peroxidase, domain 2"/>
    <property type="match status" value="1"/>
</dbReference>
<dbReference type="PROSITE" id="PS50873">
    <property type="entry name" value="PEROXIDASE_4"/>
    <property type="match status" value="1"/>
</dbReference>
<dbReference type="CDD" id="cd00693">
    <property type="entry name" value="secretory_peroxidase"/>
    <property type="match status" value="1"/>
</dbReference>
<feature type="domain" description="Plant heme peroxidase family profile" evidence="20">
    <location>
        <begin position="31"/>
        <end position="326"/>
    </location>
</feature>
<feature type="binding site" evidence="17">
    <location>
        <position position="94"/>
    </location>
    <ligand>
        <name>Ca(2+)</name>
        <dbReference type="ChEBI" id="CHEBI:29108"/>
        <label>1</label>
    </ligand>
</feature>
<evidence type="ECO:0000256" key="1">
    <source>
        <dbReference type="ARBA" id="ARBA00000189"/>
    </source>
</evidence>
<dbReference type="EC" id="1.11.1.7" evidence="4 19"/>
<evidence type="ECO:0000256" key="13">
    <source>
        <dbReference type="ARBA" id="ARBA00023157"/>
    </source>
</evidence>
<feature type="binding site" evidence="17">
    <location>
        <position position="76"/>
    </location>
    <ligand>
        <name>Ca(2+)</name>
        <dbReference type="ChEBI" id="CHEBI:29108"/>
        <label>1</label>
    </ligand>
</feature>
<dbReference type="AlphaFoldDB" id="A0AAV0LI55"/>
<feature type="binding site" evidence="17">
    <location>
        <position position="247"/>
    </location>
    <ligand>
        <name>Ca(2+)</name>
        <dbReference type="ChEBI" id="CHEBI:29108"/>
        <label>2</label>
    </ligand>
</feature>
<feature type="chain" id="PRO_5043113555" description="Peroxidase" evidence="19">
    <location>
        <begin position="30"/>
        <end position="337"/>
    </location>
</feature>
<feature type="binding site" evidence="16">
    <location>
        <position position="166"/>
    </location>
    <ligand>
        <name>substrate</name>
    </ligand>
</feature>
<evidence type="ECO:0000313" key="21">
    <source>
        <dbReference type="EMBL" id="CAI0433275.1"/>
    </source>
</evidence>
<reference evidence="21" key="1">
    <citation type="submission" date="2022-08" db="EMBL/GenBank/DDBJ databases">
        <authorList>
            <person name="Gutierrez-Valencia J."/>
        </authorList>
    </citation>
    <scope>NUCLEOTIDE SEQUENCE</scope>
</reference>
<feature type="binding site" evidence="17">
    <location>
        <position position="198"/>
    </location>
    <ligand>
        <name>Ca(2+)</name>
        <dbReference type="ChEBI" id="CHEBI:29108"/>
        <label>2</label>
    </ligand>
</feature>
<dbReference type="GO" id="GO:0020037">
    <property type="term" value="F:heme binding"/>
    <property type="evidence" value="ECO:0007669"/>
    <property type="project" value="UniProtKB-UniRule"/>
</dbReference>
<keyword evidence="8 17" id="KW-0479">Metal-binding</keyword>
<dbReference type="GO" id="GO:0006979">
    <property type="term" value="P:response to oxidative stress"/>
    <property type="evidence" value="ECO:0007669"/>
    <property type="project" value="UniProtKB-UniRule"/>
</dbReference>
<name>A0AAV0LI55_9ROSI</name>
<keyword evidence="11 19" id="KW-0560">Oxidoreductase</keyword>
<keyword evidence="22" id="KW-1185">Reference proteome</keyword>
<feature type="binding site" evidence="17">
    <location>
        <position position="80"/>
    </location>
    <ligand>
        <name>Ca(2+)</name>
        <dbReference type="ChEBI" id="CHEBI:29108"/>
        <label>1</label>
    </ligand>
</feature>
<dbReference type="PANTHER" id="PTHR31517:SF59">
    <property type="entry name" value="PEROXIDASE"/>
    <property type="match status" value="1"/>
</dbReference>
<keyword evidence="13 18" id="KW-1015">Disulfide bond</keyword>
<feature type="binding site" evidence="17">
    <location>
        <position position="255"/>
    </location>
    <ligand>
        <name>Ca(2+)</name>
        <dbReference type="ChEBI" id="CHEBI:29108"/>
        <label>2</label>
    </ligand>
</feature>
<evidence type="ECO:0000256" key="8">
    <source>
        <dbReference type="ARBA" id="ARBA00022723"/>
    </source>
</evidence>
<dbReference type="PRINTS" id="PR00458">
    <property type="entry name" value="PEROXIDASE"/>
</dbReference>
<gene>
    <name evidence="21" type="ORF">LITE_LOCUS23780</name>
</gene>
<feature type="disulfide bond" evidence="18">
    <location>
        <begin position="74"/>
        <end position="79"/>
    </location>
</feature>
<dbReference type="SUPFAM" id="SSF48113">
    <property type="entry name" value="Heme-dependent peroxidases"/>
    <property type="match status" value="1"/>
</dbReference>
<comment type="cofactor">
    <cofactor evidence="17 19">
        <name>heme b</name>
        <dbReference type="ChEBI" id="CHEBI:60344"/>
    </cofactor>
    <text evidence="17 19">Binds 1 heme b (iron(II)-protoporphyrin IX) group per subunit.</text>
</comment>
<dbReference type="InterPro" id="IPR000823">
    <property type="entry name" value="Peroxidase_pln"/>
</dbReference>
<comment type="function">
    <text evidence="2">Removal of H(2)O(2), oxidation of toxic reductants, biosynthesis and degradation of lignin, suberization, auxin catabolism, response to environmental stresses such as wounding, pathogen attack and oxidative stress. These functions might be dependent on each isozyme/isoform in each plant tissue.</text>
</comment>
<keyword evidence="9 19" id="KW-0732">Signal</keyword>